<reference evidence="2" key="2">
    <citation type="journal article" date="2023" name="MicrobiologyOpen">
        <title>Genomics of the tumorigenes clade of the family Rhizobiaceae and description of Rhizobium rhododendri sp. nov.</title>
        <authorList>
            <person name="Kuzmanovic N."/>
            <person name="diCenzo G.C."/>
            <person name="Bunk B."/>
            <person name="Sproeer C."/>
            <person name="Fruehling A."/>
            <person name="Neumann-Schaal M."/>
            <person name="Overmann J."/>
            <person name="Smalla K."/>
        </authorList>
    </citation>
    <scope>NUCLEOTIDE SEQUENCE</scope>
    <source>
        <strain evidence="2">Rho-6.2</strain>
    </source>
</reference>
<dbReference type="SUPFAM" id="SSF47598">
    <property type="entry name" value="Ribbon-helix-helix"/>
    <property type="match status" value="1"/>
</dbReference>
<organism evidence="2 3">
    <name type="scientific">Rhizobium rhododendri</name>
    <dbReference type="NCBI Taxonomy" id="2506430"/>
    <lineage>
        <taxon>Bacteria</taxon>
        <taxon>Pseudomonadati</taxon>
        <taxon>Pseudomonadota</taxon>
        <taxon>Alphaproteobacteria</taxon>
        <taxon>Hyphomicrobiales</taxon>
        <taxon>Rhizobiaceae</taxon>
        <taxon>Rhizobium/Agrobacterium group</taxon>
        <taxon>Rhizobium</taxon>
    </lineage>
</organism>
<dbReference type="InterPro" id="IPR022789">
    <property type="entry name" value="ParD"/>
</dbReference>
<keyword evidence="1" id="KW-1277">Toxin-antitoxin system</keyword>
<protein>
    <submittedName>
        <fullName evidence="2">Type II toxin-antitoxin system ParD family antitoxin</fullName>
    </submittedName>
</protein>
<dbReference type="InterPro" id="IPR010985">
    <property type="entry name" value="Ribbon_hlx_hlx"/>
</dbReference>
<dbReference type="Gene3D" id="6.10.10.120">
    <property type="entry name" value="Antitoxin ParD1-like"/>
    <property type="match status" value="1"/>
</dbReference>
<name>A0ABY8IKJ2_9HYPH</name>
<dbReference type="Proteomes" id="UP000318939">
    <property type="component" value="Chromosome"/>
</dbReference>
<sequence length="100" mass="10772">MNQKLSITLPAEMVEAINARVEAGTYGSASDLVQAAIKALVEQDEDYAARIASLRARVQASIDDPRPDLTGEEVKAHIEAFFESPVIYGSPDCQIPPSGR</sequence>
<dbReference type="InterPro" id="IPR038296">
    <property type="entry name" value="ParD_sf"/>
</dbReference>
<gene>
    <name evidence="2" type="ORF">PR018_03120</name>
</gene>
<keyword evidence="3" id="KW-1185">Reference proteome</keyword>
<evidence type="ECO:0000313" key="3">
    <source>
        <dbReference type="Proteomes" id="UP000318939"/>
    </source>
</evidence>
<evidence type="ECO:0000313" key="2">
    <source>
        <dbReference type="EMBL" id="WFS23530.1"/>
    </source>
</evidence>
<dbReference type="RefSeq" id="WP_142824344.1">
    <property type="nucleotide sequence ID" value="NZ_CP117267.1"/>
</dbReference>
<evidence type="ECO:0000256" key="1">
    <source>
        <dbReference type="ARBA" id="ARBA00022649"/>
    </source>
</evidence>
<reference evidence="2" key="1">
    <citation type="journal article" date="2019" name="Phytopathology">
        <title>A Novel Group of Rhizobium tumorigenes-Like Agrobacteria Associated with Crown Gall Disease of Rhododendron and Blueberry.</title>
        <authorList>
            <person name="Kuzmanovic N."/>
            <person name="Behrens P."/>
            <person name="Idczak E."/>
            <person name="Wagner S."/>
            <person name="Gotz M."/>
            <person name="Sproer C."/>
            <person name="Bunk B."/>
            <person name="Overmann J."/>
            <person name="Smalla K."/>
        </authorList>
    </citation>
    <scope>NUCLEOTIDE SEQUENCE</scope>
    <source>
        <strain evidence="2">Rho-6.2</strain>
    </source>
</reference>
<dbReference type="Pfam" id="PF03693">
    <property type="entry name" value="ParD_antitoxin"/>
    <property type="match status" value="1"/>
</dbReference>
<accession>A0ABY8IKJ2</accession>
<proteinExistence type="predicted"/>
<dbReference type="CDD" id="cd22231">
    <property type="entry name" value="RHH_NikR_HicB-like"/>
    <property type="match status" value="1"/>
</dbReference>
<dbReference type="EMBL" id="CP117267">
    <property type="protein sequence ID" value="WFS23530.1"/>
    <property type="molecule type" value="Genomic_DNA"/>
</dbReference>